<dbReference type="PANTHER" id="PTHR38471:SF2">
    <property type="entry name" value="FOUR HELIX BUNDLE PROTEIN"/>
    <property type="match status" value="1"/>
</dbReference>
<dbReference type="Gene3D" id="1.20.1440.60">
    <property type="entry name" value="23S rRNA-intervening sequence"/>
    <property type="match status" value="1"/>
</dbReference>
<dbReference type="SUPFAM" id="SSF158446">
    <property type="entry name" value="IVS-encoded protein-like"/>
    <property type="match status" value="1"/>
</dbReference>
<name>A0ABV5J7C5_9BACT</name>
<dbReference type="InterPro" id="IPR012657">
    <property type="entry name" value="23S_rRNA-intervening_sequence"/>
</dbReference>
<dbReference type="PANTHER" id="PTHR38471">
    <property type="entry name" value="FOUR HELIX BUNDLE PROTEIN"/>
    <property type="match status" value="1"/>
</dbReference>
<dbReference type="RefSeq" id="WP_379945445.1">
    <property type="nucleotide sequence ID" value="NZ_JBHMEW010000063.1"/>
</dbReference>
<dbReference type="Proteomes" id="UP001589654">
    <property type="component" value="Unassembled WGS sequence"/>
</dbReference>
<organism evidence="1 2">
    <name type="scientific">Echinicola jeungdonensis</name>
    <dbReference type="NCBI Taxonomy" id="709343"/>
    <lineage>
        <taxon>Bacteria</taxon>
        <taxon>Pseudomonadati</taxon>
        <taxon>Bacteroidota</taxon>
        <taxon>Cytophagia</taxon>
        <taxon>Cytophagales</taxon>
        <taxon>Cyclobacteriaceae</taxon>
        <taxon>Echinicola</taxon>
    </lineage>
</organism>
<dbReference type="InterPro" id="IPR036583">
    <property type="entry name" value="23S_rRNA_IVS_sf"/>
</dbReference>
<evidence type="ECO:0000313" key="2">
    <source>
        <dbReference type="Proteomes" id="UP001589654"/>
    </source>
</evidence>
<comment type="caution">
    <text evidence="1">The sequence shown here is derived from an EMBL/GenBank/DDBJ whole genome shotgun (WGS) entry which is preliminary data.</text>
</comment>
<protein>
    <submittedName>
        <fullName evidence="1">Four helix bundle protein</fullName>
    </submittedName>
</protein>
<proteinExistence type="predicted"/>
<evidence type="ECO:0000313" key="1">
    <source>
        <dbReference type="EMBL" id="MFB9212734.1"/>
    </source>
</evidence>
<gene>
    <name evidence="1" type="ORF">ACFFUR_13040</name>
</gene>
<keyword evidence="2" id="KW-1185">Reference proteome</keyword>
<dbReference type="NCBIfam" id="TIGR02436">
    <property type="entry name" value="four helix bundle protein"/>
    <property type="match status" value="1"/>
</dbReference>
<dbReference type="Pfam" id="PF05635">
    <property type="entry name" value="23S_rRNA_IVP"/>
    <property type="match status" value="1"/>
</dbReference>
<sequence length="120" mass="13982">MNTFKTQYYIDLKVWKRSIFLAKDIYVLTANFPNEERFGLTSQLGRASVSIAEGAERRSVKDLKRFLDISYRSLCELENQLCLSNLSKLIGKEKFQSLEIEINEIQKMSYALMNSIKTEK</sequence>
<accession>A0ABV5J7C5</accession>
<dbReference type="EMBL" id="JBHMEW010000063">
    <property type="protein sequence ID" value="MFB9212734.1"/>
    <property type="molecule type" value="Genomic_DNA"/>
</dbReference>
<reference evidence="1 2" key="1">
    <citation type="submission" date="2024-09" db="EMBL/GenBank/DDBJ databases">
        <authorList>
            <person name="Sun Q."/>
            <person name="Mori K."/>
        </authorList>
    </citation>
    <scope>NUCLEOTIDE SEQUENCE [LARGE SCALE GENOMIC DNA]</scope>
    <source>
        <strain evidence="1 2">CECT 7682</strain>
    </source>
</reference>
<dbReference type="CDD" id="cd16377">
    <property type="entry name" value="23S_rRNA_IVP_like"/>
    <property type="match status" value="1"/>
</dbReference>